<reference evidence="4" key="1">
    <citation type="submission" date="2020-05" db="EMBL/GenBank/DDBJ databases">
        <title>Frigoriglobus tundricola gen. nov., sp. nov., a psychrotolerant cellulolytic planctomycete of the family Gemmataceae with two divergent copies of 16S rRNA gene.</title>
        <authorList>
            <person name="Kulichevskaya I.S."/>
            <person name="Ivanova A.A."/>
            <person name="Naumoff D.G."/>
            <person name="Beletsky A.V."/>
            <person name="Rijpstra W.I.C."/>
            <person name="Sinninghe Damste J.S."/>
            <person name="Mardanov A.V."/>
            <person name="Ravin N.V."/>
            <person name="Dedysh S.N."/>
        </authorList>
    </citation>
    <scope>NUCLEOTIDE SEQUENCE [LARGE SCALE GENOMIC DNA]</scope>
    <source>
        <strain evidence="4">PL17</strain>
    </source>
</reference>
<sequence>MTTWLRRFWRGAPRPATHTRTHQTRLNLESMEAREVPAVLAETGIALVSYGGSGDATAELINAATNAPIVPAFHPFPGFRGAITAASGDANGDGVPDLIIAAQGAGGFVEVVDGATGGIQSARFVFPGYNGPVSIGAGDITGNGYDDILISASLPGLPTGAIDARTGAVVAAFLALPGATAPTSVTGVDLYGTGRDEFVVGVGGAVGVFGADGGLLGAVFAYPGNPGPVSVAAGDVNGDGFGDIVVGSGPGAPAEVKVYGGPGLGLISDFQPFDPSLTTGVDVHVAAGSNGVPDVFASPRGFGTVALVGFTGATPVPLGASGGGGPGTYSGYDSGSSGDASNDNGSNNNYQVPPPYTGDPGTTYTPPTDTGTDSGTSSATDTGDSGSYSDSGDSGDPGYDNSCNNPGDPNFGN</sequence>
<accession>A0A6M5YUZ8</accession>
<keyword evidence="1" id="KW-0732">Signal</keyword>
<keyword evidence="4" id="KW-1185">Reference proteome</keyword>
<protein>
    <submittedName>
        <fullName evidence="3">Uncharacterized protein</fullName>
    </submittedName>
</protein>
<proteinExistence type="predicted"/>
<dbReference type="Pfam" id="PF13517">
    <property type="entry name" value="FG-GAP_3"/>
    <property type="match status" value="1"/>
</dbReference>
<feature type="region of interest" description="Disordered" evidence="2">
    <location>
        <begin position="315"/>
        <end position="413"/>
    </location>
</feature>
<evidence type="ECO:0000256" key="2">
    <source>
        <dbReference type="SAM" id="MobiDB-lite"/>
    </source>
</evidence>
<feature type="compositionally biased region" description="Low complexity" evidence="2">
    <location>
        <begin position="329"/>
        <end position="350"/>
    </location>
</feature>
<dbReference type="SUPFAM" id="SSF69318">
    <property type="entry name" value="Integrin alpha N-terminal domain"/>
    <property type="match status" value="1"/>
</dbReference>
<organism evidence="3 4">
    <name type="scientific">Frigoriglobus tundricola</name>
    <dbReference type="NCBI Taxonomy" id="2774151"/>
    <lineage>
        <taxon>Bacteria</taxon>
        <taxon>Pseudomonadati</taxon>
        <taxon>Planctomycetota</taxon>
        <taxon>Planctomycetia</taxon>
        <taxon>Gemmatales</taxon>
        <taxon>Gemmataceae</taxon>
        <taxon>Frigoriglobus</taxon>
    </lineage>
</organism>
<dbReference type="Pfam" id="PF01839">
    <property type="entry name" value="FG-GAP"/>
    <property type="match status" value="1"/>
</dbReference>
<feature type="compositionally biased region" description="Low complexity" evidence="2">
    <location>
        <begin position="358"/>
        <end position="400"/>
    </location>
</feature>
<dbReference type="EMBL" id="CP053452">
    <property type="protein sequence ID" value="QJW97875.1"/>
    <property type="molecule type" value="Genomic_DNA"/>
</dbReference>
<evidence type="ECO:0000256" key="1">
    <source>
        <dbReference type="ARBA" id="ARBA00022729"/>
    </source>
</evidence>
<evidence type="ECO:0000313" key="3">
    <source>
        <dbReference type="EMBL" id="QJW97875.1"/>
    </source>
</evidence>
<dbReference type="Proteomes" id="UP000503447">
    <property type="component" value="Chromosome"/>
</dbReference>
<dbReference type="Gene3D" id="2.130.10.130">
    <property type="entry name" value="Integrin alpha, N-terminal"/>
    <property type="match status" value="1"/>
</dbReference>
<dbReference type="RefSeq" id="WP_171473168.1">
    <property type="nucleotide sequence ID" value="NZ_CP053452.2"/>
</dbReference>
<dbReference type="AlphaFoldDB" id="A0A6M5YUZ8"/>
<dbReference type="InterPro" id="IPR028994">
    <property type="entry name" value="Integrin_alpha_N"/>
</dbReference>
<dbReference type="InterPro" id="IPR013517">
    <property type="entry name" value="FG-GAP"/>
</dbReference>
<name>A0A6M5YUZ8_9BACT</name>
<gene>
    <name evidence="3" type="ORF">FTUN_5455</name>
</gene>
<dbReference type="KEGG" id="ftj:FTUN_5455"/>
<feature type="compositionally biased region" description="Polar residues" evidence="2">
    <location>
        <begin position="401"/>
        <end position="413"/>
    </location>
</feature>
<evidence type="ECO:0000313" key="4">
    <source>
        <dbReference type="Proteomes" id="UP000503447"/>
    </source>
</evidence>